<keyword evidence="4" id="KW-0804">Transcription</keyword>
<dbReference type="InterPro" id="IPR007627">
    <property type="entry name" value="RNA_pol_sigma70_r2"/>
</dbReference>
<dbReference type="PANTHER" id="PTHR43133">
    <property type="entry name" value="RNA POLYMERASE ECF-TYPE SIGMA FACTO"/>
    <property type="match status" value="1"/>
</dbReference>
<evidence type="ECO:0000313" key="8">
    <source>
        <dbReference type="Proteomes" id="UP000186917"/>
    </source>
</evidence>
<reference evidence="8" key="1">
    <citation type="submission" date="2017-01" db="EMBL/GenBank/DDBJ databases">
        <authorList>
            <person name="Varghese N."/>
            <person name="Submissions S."/>
        </authorList>
    </citation>
    <scope>NUCLEOTIDE SEQUENCE [LARGE SCALE GENOMIC DNA]</scope>
    <source>
        <strain evidence="8">DSM 21054</strain>
    </source>
</reference>
<dbReference type="InterPro" id="IPR013249">
    <property type="entry name" value="RNA_pol_sigma70_r4_t2"/>
</dbReference>
<dbReference type="NCBIfam" id="TIGR02985">
    <property type="entry name" value="Sig70_bacteroi1"/>
    <property type="match status" value="1"/>
</dbReference>
<dbReference type="Gene3D" id="1.10.10.10">
    <property type="entry name" value="Winged helix-like DNA-binding domain superfamily/Winged helix DNA-binding domain"/>
    <property type="match status" value="1"/>
</dbReference>
<comment type="similarity">
    <text evidence="1">Belongs to the sigma-70 factor family. ECF subfamily.</text>
</comment>
<dbReference type="InterPro" id="IPR014284">
    <property type="entry name" value="RNA_pol_sigma-70_dom"/>
</dbReference>
<evidence type="ECO:0000256" key="3">
    <source>
        <dbReference type="ARBA" id="ARBA00023082"/>
    </source>
</evidence>
<dbReference type="CDD" id="cd06171">
    <property type="entry name" value="Sigma70_r4"/>
    <property type="match status" value="1"/>
</dbReference>
<dbReference type="InterPro" id="IPR013324">
    <property type="entry name" value="RNA_pol_sigma_r3/r4-like"/>
</dbReference>
<feature type="domain" description="RNA polymerase sigma-70 region 2" evidence="5">
    <location>
        <begin position="40"/>
        <end position="93"/>
    </location>
</feature>
<dbReference type="InterPro" id="IPR014327">
    <property type="entry name" value="RNA_pol_sigma70_bacteroid"/>
</dbReference>
<dbReference type="InterPro" id="IPR039425">
    <property type="entry name" value="RNA_pol_sigma-70-like"/>
</dbReference>
<dbReference type="Gene3D" id="1.10.1740.10">
    <property type="match status" value="1"/>
</dbReference>
<keyword evidence="3" id="KW-0731">Sigma factor</keyword>
<dbReference type="GO" id="GO:0016987">
    <property type="term" value="F:sigma factor activity"/>
    <property type="evidence" value="ECO:0007669"/>
    <property type="project" value="UniProtKB-KW"/>
</dbReference>
<dbReference type="PANTHER" id="PTHR43133:SF46">
    <property type="entry name" value="RNA POLYMERASE SIGMA-70 FACTOR ECF SUBFAMILY"/>
    <property type="match status" value="1"/>
</dbReference>
<feature type="domain" description="RNA polymerase sigma factor 70 region 4 type 2" evidence="6">
    <location>
        <begin position="125"/>
        <end position="175"/>
    </location>
</feature>
<name>A0A173MPK0_9BACT</name>
<sequence>MPLLSSVPYSEKELLLRVSNGDEAAFRQLFYQFHHRLGIFIYQVTASHELAEEIVQDVFLKIWTERKQLTTVHNFNAWLYILSKNQALNALRKIVNERRHQQRWSQEQRETEWTEDGSFTDAAIDLLDKAVQQLPPQQQKVFILSRYQRLTYQDIAQQLNLSRETVKYYLRLAMQSIAQYMTNHTYLLWLVLLGGL</sequence>
<dbReference type="GO" id="GO:0003677">
    <property type="term" value="F:DNA binding"/>
    <property type="evidence" value="ECO:0007669"/>
    <property type="project" value="InterPro"/>
</dbReference>
<accession>A0A173MPK0</accession>
<dbReference type="GO" id="GO:0006352">
    <property type="term" value="P:DNA-templated transcription initiation"/>
    <property type="evidence" value="ECO:0007669"/>
    <property type="project" value="InterPro"/>
</dbReference>
<proteinExistence type="inferred from homology"/>
<dbReference type="KEGG" id="fln:FLA_5464"/>
<evidence type="ECO:0000259" key="6">
    <source>
        <dbReference type="Pfam" id="PF08281"/>
    </source>
</evidence>
<keyword evidence="2" id="KW-0805">Transcription regulation</keyword>
<evidence type="ECO:0000256" key="1">
    <source>
        <dbReference type="ARBA" id="ARBA00010641"/>
    </source>
</evidence>
<dbReference type="EMBL" id="FTOR01000001">
    <property type="protein sequence ID" value="SIS72734.1"/>
    <property type="molecule type" value="Genomic_DNA"/>
</dbReference>
<dbReference type="STRING" id="477680.SAMN05421788_101852"/>
<organism evidence="7 8">
    <name type="scientific">Filimonas lacunae</name>
    <dbReference type="NCBI Taxonomy" id="477680"/>
    <lineage>
        <taxon>Bacteria</taxon>
        <taxon>Pseudomonadati</taxon>
        <taxon>Bacteroidota</taxon>
        <taxon>Chitinophagia</taxon>
        <taxon>Chitinophagales</taxon>
        <taxon>Chitinophagaceae</taxon>
        <taxon>Filimonas</taxon>
    </lineage>
</organism>
<dbReference type="Pfam" id="PF08281">
    <property type="entry name" value="Sigma70_r4_2"/>
    <property type="match status" value="1"/>
</dbReference>
<evidence type="ECO:0000256" key="4">
    <source>
        <dbReference type="ARBA" id="ARBA00023163"/>
    </source>
</evidence>
<dbReference type="Pfam" id="PF04542">
    <property type="entry name" value="Sigma70_r2"/>
    <property type="match status" value="1"/>
</dbReference>
<evidence type="ECO:0000256" key="2">
    <source>
        <dbReference type="ARBA" id="ARBA00023015"/>
    </source>
</evidence>
<dbReference type="SUPFAM" id="SSF88946">
    <property type="entry name" value="Sigma2 domain of RNA polymerase sigma factors"/>
    <property type="match status" value="1"/>
</dbReference>
<dbReference type="SUPFAM" id="SSF88659">
    <property type="entry name" value="Sigma3 and sigma4 domains of RNA polymerase sigma factors"/>
    <property type="match status" value="1"/>
</dbReference>
<protein>
    <submittedName>
        <fullName evidence="7">RNA polymerase sigma-70 factor, ECF subfamily</fullName>
    </submittedName>
</protein>
<dbReference type="Proteomes" id="UP000186917">
    <property type="component" value="Unassembled WGS sequence"/>
</dbReference>
<dbReference type="NCBIfam" id="TIGR02937">
    <property type="entry name" value="sigma70-ECF"/>
    <property type="match status" value="1"/>
</dbReference>
<evidence type="ECO:0000259" key="5">
    <source>
        <dbReference type="Pfam" id="PF04542"/>
    </source>
</evidence>
<dbReference type="InterPro" id="IPR036388">
    <property type="entry name" value="WH-like_DNA-bd_sf"/>
</dbReference>
<dbReference type="RefSeq" id="WP_197705831.1">
    <property type="nucleotide sequence ID" value="NZ_AP017422.1"/>
</dbReference>
<keyword evidence="8" id="KW-1185">Reference proteome</keyword>
<dbReference type="InterPro" id="IPR013325">
    <property type="entry name" value="RNA_pol_sigma_r2"/>
</dbReference>
<dbReference type="AlphaFoldDB" id="A0A173MPK0"/>
<gene>
    <name evidence="7" type="ORF">SAMN05421788_101852</name>
</gene>
<evidence type="ECO:0000313" key="7">
    <source>
        <dbReference type="EMBL" id="SIS72734.1"/>
    </source>
</evidence>